<evidence type="ECO:0000313" key="2">
    <source>
        <dbReference type="Ensembl" id="ENSCINP00000031224.1"/>
    </source>
</evidence>
<feature type="compositionally biased region" description="Basic residues" evidence="1">
    <location>
        <begin position="201"/>
        <end position="212"/>
    </location>
</feature>
<feature type="compositionally biased region" description="Low complexity" evidence="1">
    <location>
        <begin position="406"/>
        <end position="417"/>
    </location>
</feature>
<dbReference type="InParanoid" id="H2XNJ1"/>
<evidence type="ECO:0000313" key="3">
    <source>
        <dbReference type="Proteomes" id="UP000008144"/>
    </source>
</evidence>
<gene>
    <name evidence="2" type="primary">LOC100186732</name>
</gene>
<feature type="compositionally biased region" description="Polar residues" evidence="1">
    <location>
        <begin position="353"/>
        <end position="370"/>
    </location>
</feature>
<accession>H2XNJ1</accession>
<dbReference type="HOGENOM" id="CLU_426962_0_0_1"/>
<keyword evidence="3" id="KW-1185">Reference proteome</keyword>
<reference evidence="2" key="2">
    <citation type="submission" date="2025-08" db="UniProtKB">
        <authorList>
            <consortium name="Ensembl"/>
        </authorList>
    </citation>
    <scope>IDENTIFICATION</scope>
</reference>
<dbReference type="AlphaFoldDB" id="H2XNJ1"/>
<dbReference type="RefSeq" id="XP_002122853.1">
    <property type="nucleotide sequence ID" value="XM_002122817.5"/>
</dbReference>
<dbReference type="InterPro" id="IPR052679">
    <property type="entry name" value="Cell_Prolif_Regulator"/>
</dbReference>
<protein>
    <submittedName>
        <fullName evidence="2">Uncharacterized LOC100186732</fullName>
    </submittedName>
</protein>
<feature type="compositionally biased region" description="Polar residues" evidence="1">
    <location>
        <begin position="186"/>
        <end position="200"/>
    </location>
</feature>
<feature type="region of interest" description="Disordered" evidence="1">
    <location>
        <begin position="186"/>
        <end position="235"/>
    </location>
</feature>
<feature type="compositionally biased region" description="Low complexity" evidence="1">
    <location>
        <begin position="221"/>
        <end position="230"/>
    </location>
</feature>
<sequence length="641" mass="71971">MRNNSRESPTVSTVTSLFMRDEVLGGGDRNNINTKSPYKIQYNNKMYKSASKVLENYIQNYDKEQTWNLAKSLTENCTNTPIKREARRLRQNIGSSTIEKEIRLAKQLLPTSYTDDVNVDGNVDMDDLLISHNNQDKNMPTLNVETSVKYRRNLNNEFRSSQSKLPIVDNHDYDVTDVSISDTESTTSWDTVSSYPSKYSSHNRRRKPRKVLKFYSEDETTSAQSSTSTTPRVRYDSAHRGYDESANTSSDDQSTGFGFSDAQTKSQFKDLQRTLRLVDDLKADFAAAESTLGVAPRPDQNSLSDLILRLSVAAKRKEDKLRETLVNRKSLKRNHEESLHFSDLDLTSDTRSKQKGNLKSSSYNPDQFTPTYRGISRYTRGCTSAPSTPAKKYSTRPHNTDQNDETSYSTTRQQSTSPNKTLNTSVLTTDNISEAMRLIDDRRFIDMSYNTLQSDAPSTSATDVLLSNPLNHEVSSNQESDWGHVLDPPSTPTNTTSTVHAGRTPFIHRSVTPSVSPTSTDEILDAERTWERLPVKRKSGSDTSSHISVSFCMEGKPLAVKGFMEECMMSSKSNNTSLSGGNHPGSVEALKNMIFTLQGMTSQCGAGDYNQEEHQRTSFNGQKSLEKAIVHLNNLKNIVEK</sequence>
<dbReference type="GeneTree" id="ENSGT00660000097185"/>
<dbReference type="STRING" id="7719.ENSCINP00000031224"/>
<evidence type="ECO:0000256" key="1">
    <source>
        <dbReference type="SAM" id="MobiDB-lite"/>
    </source>
</evidence>
<reference evidence="3" key="1">
    <citation type="journal article" date="2002" name="Science">
        <title>The draft genome of Ciona intestinalis: insights into chordate and vertebrate origins.</title>
        <authorList>
            <person name="Dehal P."/>
            <person name="Satou Y."/>
            <person name="Campbell R.K."/>
            <person name="Chapman J."/>
            <person name="Degnan B."/>
            <person name="De Tomaso A."/>
            <person name="Davidson B."/>
            <person name="Di Gregorio A."/>
            <person name="Gelpke M."/>
            <person name="Goodstein D.M."/>
            <person name="Harafuji N."/>
            <person name="Hastings K.E."/>
            <person name="Ho I."/>
            <person name="Hotta K."/>
            <person name="Huang W."/>
            <person name="Kawashima T."/>
            <person name="Lemaire P."/>
            <person name="Martinez D."/>
            <person name="Meinertzhagen I.A."/>
            <person name="Necula S."/>
            <person name="Nonaka M."/>
            <person name="Putnam N."/>
            <person name="Rash S."/>
            <person name="Saiga H."/>
            <person name="Satake M."/>
            <person name="Terry A."/>
            <person name="Yamada L."/>
            <person name="Wang H.G."/>
            <person name="Awazu S."/>
            <person name="Azumi K."/>
            <person name="Boore J."/>
            <person name="Branno M."/>
            <person name="Chin-Bow S."/>
            <person name="DeSantis R."/>
            <person name="Doyle S."/>
            <person name="Francino P."/>
            <person name="Keys D.N."/>
            <person name="Haga S."/>
            <person name="Hayashi H."/>
            <person name="Hino K."/>
            <person name="Imai K.S."/>
            <person name="Inaba K."/>
            <person name="Kano S."/>
            <person name="Kobayashi K."/>
            <person name="Kobayashi M."/>
            <person name="Lee B.I."/>
            <person name="Makabe K.W."/>
            <person name="Manohar C."/>
            <person name="Matassi G."/>
            <person name="Medina M."/>
            <person name="Mochizuki Y."/>
            <person name="Mount S."/>
            <person name="Morishita T."/>
            <person name="Miura S."/>
            <person name="Nakayama A."/>
            <person name="Nishizaka S."/>
            <person name="Nomoto H."/>
            <person name="Ohta F."/>
            <person name="Oishi K."/>
            <person name="Rigoutsos I."/>
            <person name="Sano M."/>
            <person name="Sasaki A."/>
            <person name="Sasakura Y."/>
            <person name="Shoguchi E."/>
            <person name="Shin-i T."/>
            <person name="Spagnuolo A."/>
            <person name="Stainier D."/>
            <person name="Suzuki M.M."/>
            <person name="Tassy O."/>
            <person name="Takatori N."/>
            <person name="Tokuoka M."/>
            <person name="Yagi K."/>
            <person name="Yoshizaki F."/>
            <person name="Wada S."/>
            <person name="Zhang C."/>
            <person name="Hyatt P.D."/>
            <person name="Larimer F."/>
            <person name="Detter C."/>
            <person name="Doggett N."/>
            <person name="Glavina T."/>
            <person name="Hawkins T."/>
            <person name="Richardson P."/>
            <person name="Lucas S."/>
            <person name="Kohara Y."/>
            <person name="Levine M."/>
            <person name="Satoh N."/>
            <person name="Rokhsar D.S."/>
        </authorList>
    </citation>
    <scope>NUCLEOTIDE SEQUENCE [LARGE SCALE GENOMIC DNA]</scope>
</reference>
<dbReference type="OrthoDB" id="9934714at2759"/>
<dbReference type="GeneID" id="100186732"/>
<feature type="region of interest" description="Disordered" evidence="1">
    <location>
        <begin position="345"/>
        <end position="425"/>
    </location>
</feature>
<name>H2XNJ1_CIOIN</name>
<proteinExistence type="predicted"/>
<organism evidence="2 3">
    <name type="scientific">Ciona intestinalis</name>
    <name type="common">Transparent sea squirt</name>
    <name type="synonym">Ascidia intestinalis</name>
    <dbReference type="NCBI Taxonomy" id="7719"/>
    <lineage>
        <taxon>Eukaryota</taxon>
        <taxon>Metazoa</taxon>
        <taxon>Chordata</taxon>
        <taxon>Tunicata</taxon>
        <taxon>Ascidiacea</taxon>
        <taxon>Phlebobranchia</taxon>
        <taxon>Cionidae</taxon>
        <taxon>Ciona</taxon>
    </lineage>
</organism>
<reference evidence="2" key="3">
    <citation type="submission" date="2025-09" db="UniProtKB">
        <authorList>
            <consortium name="Ensembl"/>
        </authorList>
    </citation>
    <scope>IDENTIFICATION</scope>
</reference>
<dbReference type="KEGG" id="cin:100186732"/>
<dbReference type="PANTHER" id="PTHR35079:SF1">
    <property type="entry name" value="LUNG ADENOMA SUSCEPTIBILITY PROTEIN 2"/>
    <property type="match status" value="1"/>
</dbReference>
<dbReference type="PANTHER" id="PTHR35079">
    <property type="entry name" value="LUNG ADENOMA SUSCEPTIBILITY PROTEIN 2"/>
    <property type="match status" value="1"/>
</dbReference>
<accession>A0A1W2W3F0</accession>
<dbReference type="Proteomes" id="UP000008144">
    <property type="component" value="Unassembled WGS sequence"/>
</dbReference>
<dbReference type="Ensembl" id="ENSCINT00000036529.1">
    <property type="protein sequence ID" value="ENSCINP00000031224.1"/>
    <property type="gene ID" value="ENSCING00000024840.1"/>
</dbReference>